<keyword evidence="1" id="KW-0812">Transmembrane</keyword>
<protein>
    <submittedName>
        <fullName evidence="3">Phosphatase PAP2 family protein</fullName>
    </submittedName>
</protein>
<name>A0A7Y7LZE5_9MICC</name>
<dbReference type="EMBL" id="JAAMFM010000032">
    <property type="protein sequence ID" value="NVM96460.1"/>
    <property type="molecule type" value="Genomic_DNA"/>
</dbReference>
<dbReference type="GO" id="GO:0042392">
    <property type="term" value="F:sphingosine-1-phosphate phosphatase activity"/>
    <property type="evidence" value="ECO:0007669"/>
    <property type="project" value="TreeGrafter"/>
</dbReference>
<feature type="transmembrane region" description="Helical" evidence="1">
    <location>
        <begin position="188"/>
        <end position="207"/>
    </location>
</feature>
<keyword evidence="1" id="KW-0472">Membrane</keyword>
<keyword evidence="1" id="KW-1133">Transmembrane helix</keyword>
<dbReference type="Pfam" id="PF01569">
    <property type="entry name" value="PAP2"/>
    <property type="match status" value="1"/>
</dbReference>
<dbReference type="PANTHER" id="PTHR14969:SF13">
    <property type="entry name" value="AT30094P"/>
    <property type="match status" value="1"/>
</dbReference>
<proteinExistence type="predicted"/>
<evidence type="ECO:0000313" key="3">
    <source>
        <dbReference type="EMBL" id="NVM96460.1"/>
    </source>
</evidence>
<dbReference type="AlphaFoldDB" id="A0A7Y7LZE5"/>
<dbReference type="InterPro" id="IPR000326">
    <property type="entry name" value="PAP2/HPO"/>
</dbReference>
<keyword evidence="4" id="KW-1185">Reference proteome</keyword>
<feature type="transmembrane region" description="Helical" evidence="1">
    <location>
        <begin position="90"/>
        <end position="111"/>
    </location>
</feature>
<feature type="transmembrane region" description="Helical" evidence="1">
    <location>
        <begin position="131"/>
        <end position="152"/>
    </location>
</feature>
<dbReference type="Proteomes" id="UP000543556">
    <property type="component" value="Unassembled WGS sequence"/>
</dbReference>
<dbReference type="Gene3D" id="1.20.144.10">
    <property type="entry name" value="Phosphatidic acid phosphatase type 2/haloperoxidase"/>
    <property type="match status" value="2"/>
</dbReference>
<organism evidence="3 4">
    <name type="scientific">Arthrobacter wenxiniae</name>
    <dbReference type="NCBI Taxonomy" id="2713570"/>
    <lineage>
        <taxon>Bacteria</taxon>
        <taxon>Bacillati</taxon>
        <taxon>Actinomycetota</taxon>
        <taxon>Actinomycetes</taxon>
        <taxon>Micrococcales</taxon>
        <taxon>Micrococcaceae</taxon>
        <taxon>Arthrobacter</taxon>
    </lineage>
</organism>
<comment type="caution">
    <text evidence="3">The sequence shown here is derived from an EMBL/GenBank/DDBJ whole genome shotgun (WGS) entry which is preliminary data.</text>
</comment>
<accession>A0A7Y7LZE5</accession>
<dbReference type="SMART" id="SM00014">
    <property type="entry name" value="acidPPc"/>
    <property type="match status" value="1"/>
</dbReference>
<feature type="domain" description="Phosphatidic acid phosphatase type 2/haloperoxidase" evidence="2">
    <location>
        <begin position="93"/>
        <end position="203"/>
    </location>
</feature>
<dbReference type="SUPFAM" id="SSF48317">
    <property type="entry name" value="Acid phosphatase/Vanadium-dependent haloperoxidase"/>
    <property type="match status" value="1"/>
</dbReference>
<evidence type="ECO:0000259" key="2">
    <source>
        <dbReference type="SMART" id="SM00014"/>
    </source>
</evidence>
<gene>
    <name evidence="3" type="ORF">G6034_16410</name>
</gene>
<feature type="transmembrane region" description="Helical" evidence="1">
    <location>
        <begin position="60"/>
        <end position="83"/>
    </location>
</feature>
<feature type="transmembrane region" description="Helical" evidence="1">
    <location>
        <begin position="161"/>
        <end position="182"/>
    </location>
</feature>
<dbReference type="PANTHER" id="PTHR14969">
    <property type="entry name" value="SPHINGOSINE-1-PHOSPHATE PHOSPHOHYDROLASE"/>
    <property type="match status" value="1"/>
</dbReference>
<dbReference type="InterPro" id="IPR036938">
    <property type="entry name" value="PAP2/HPO_sf"/>
</dbReference>
<evidence type="ECO:0000313" key="4">
    <source>
        <dbReference type="Proteomes" id="UP000543556"/>
    </source>
</evidence>
<evidence type="ECO:0000256" key="1">
    <source>
        <dbReference type="SAM" id="Phobius"/>
    </source>
</evidence>
<sequence length="236" mass="25239">MAVLPQLPLWGLWVALLSAAVLTLGFVATGIHGFSAGEFTVDQELSRTHDGFLTAVAMTLNYVFSPAGGVAIIALCALFLLIVRKSPVNAIAFGGTAAAGYLSSQFFKAIVERQRPNPALLFDPLAPETGSNSFPSGHVALAVGLAWAFWFLARNTRWSRLAVILGVLVPVVLAWSRLYIGVHYPSDVIASFLASSAAVLLFVGVWNRFQGRLLPRMPLLDRFGPVRPDAAPAAHS</sequence>
<reference evidence="3 4" key="1">
    <citation type="submission" date="2020-02" db="EMBL/GenBank/DDBJ databases">
        <title>Genome sequence of strain AETb3-4.</title>
        <authorList>
            <person name="Gao J."/>
            <person name="Zhang X."/>
        </authorList>
    </citation>
    <scope>NUCLEOTIDE SEQUENCE [LARGE SCALE GENOMIC DNA]</scope>
    <source>
        <strain evidence="3 4">AETb3-4</strain>
    </source>
</reference>